<gene>
    <name evidence="1" type="ORF">LTS18_005002</name>
</gene>
<feature type="non-terminal residue" evidence="1">
    <location>
        <position position="1"/>
    </location>
</feature>
<evidence type="ECO:0000313" key="2">
    <source>
        <dbReference type="Proteomes" id="UP001186974"/>
    </source>
</evidence>
<accession>A0ACC3DRW7</accession>
<name>A0ACC3DRW7_9PEZI</name>
<evidence type="ECO:0000313" key="1">
    <source>
        <dbReference type="EMBL" id="KAK3079379.1"/>
    </source>
</evidence>
<comment type="caution">
    <text evidence="1">The sequence shown here is derived from an EMBL/GenBank/DDBJ whole genome shotgun (WGS) entry which is preliminary data.</text>
</comment>
<dbReference type="EMBL" id="JAWDJW010001184">
    <property type="protein sequence ID" value="KAK3079379.1"/>
    <property type="molecule type" value="Genomic_DNA"/>
</dbReference>
<protein>
    <submittedName>
        <fullName evidence="1">Uncharacterized protein</fullName>
    </submittedName>
</protein>
<reference evidence="1" key="1">
    <citation type="submission" date="2024-09" db="EMBL/GenBank/DDBJ databases">
        <title>Black Yeasts Isolated from many extreme environments.</title>
        <authorList>
            <person name="Coleine C."/>
            <person name="Stajich J.E."/>
            <person name="Selbmann L."/>
        </authorList>
    </citation>
    <scope>NUCLEOTIDE SEQUENCE</scope>
    <source>
        <strain evidence="1">CCFEE 5737</strain>
    </source>
</reference>
<sequence length="139" mass="15529">EGLRISMANPTRLPRMVPPSGFTFSAIDGNTYHFPSGTLVGCAPYSLHFNPAVFSSPREFNPDRWENPTKEMQRDAIPFGLGTRQCIARNLATAELFAATAEIVKRDVLSGAKVVSERIEITEWFNSKVKDEKIELAWV</sequence>
<proteinExistence type="predicted"/>
<keyword evidence="2" id="KW-1185">Reference proteome</keyword>
<dbReference type="Proteomes" id="UP001186974">
    <property type="component" value="Unassembled WGS sequence"/>
</dbReference>
<organism evidence="1 2">
    <name type="scientific">Coniosporium uncinatum</name>
    <dbReference type="NCBI Taxonomy" id="93489"/>
    <lineage>
        <taxon>Eukaryota</taxon>
        <taxon>Fungi</taxon>
        <taxon>Dikarya</taxon>
        <taxon>Ascomycota</taxon>
        <taxon>Pezizomycotina</taxon>
        <taxon>Dothideomycetes</taxon>
        <taxon>Dothideomycetes incertae sedis</taxon>
        <taxon>Coniosporium</taxon>
    </lineage>
</organism>